<dbReference type="InterPro" id="IPR054790">
    <property type="entry name" value="MurU"/>
</dbReference>
<reference evidence="4 5" key="1">
    <citation type="submission" date="2013-08" db="EMBL/GenBank/DDBJ databases">
        <title>Genome sequencing of Lysobacter.</title>
        <authorList>
            <person name="Zhang S."/>
            <person name="Wang G."/>
        </authorList>
    </citation>
    <scope>NUCLEOTIDE SEQUENCE [LARGE SCALE GENOMIC DNA]</scope>
    <source>
        <strain evidence="4 5">GH1-9</strain>
    </source>
</reference>
<keyword evidence="5" id="KW-1185">Reference proteome</keyword>
<dbReference type="NCBIfam" id="NF045761">
    <property type="entry name" value="NAMPUrTaseMurU"/>
    <property type="match status" value="1"/>
</dbReference>
<dbReference type="eggNOG" id="COG1208">
    <property type="taxonomic scope" value="Bacteria"/>
</dbReference>
<keyword evidence="1 4" id="KW-0808">Transferase</keyword>
<dbReference type="EMBL" id="AVPU01000012">
    <property type="protein sequence ID" value="KGM54527.1"/>
    <property type="molecule type" value="Genomic_DNA"/>
</dbReference>
<dbReference type="Gene3D" id="3.90.550.10">
    <property type="entry name" value="Spore Coat Polysaccharide Biosynthesis Protein SpsA, Chain A"/>
    <property type="match status" value="1"/>
</dbReference>
<gene>
    <name evidence="4" type="ORF">N800_00990</name>
</gene>
<dbReference type="InterPro" id="IPR050065">
    <property type="entry name" value="GlmU-like"/>
</dbReference>
<evidence type="ECO:0000259" key="3">
    <source>
        <dbReference type="Pfam" id="PF00483"/>
    </source>
</evidence>
<dbReference type="CDD" id="cd06422">
    <property type="entry name" value="NTP_transferase_like_1"/>
    <property type="match status" value="1"/>
</dbReference>
<dbReference type="OrthoDB" id="9788272at2"/>
<dbReference type="AlphaFoldDB" id="A0A0A0EZE9"/>
<dbReference type="InterPro" id="IPR005835">
    <property type="entry name" value="NTP_transferase_dom"/>
</dbReference>
<dbReference type="RefSeq" id="WP_036136923.1">
    <property type="nucleotide sequence ID" value="NZ_AVPU01000012.1"/>
</dbReference>
<comment type="caution">
    <text evidence="4">The sequence shown here is derived from an EMBL/GenBank/DDBJ whole genome shotgun (WGS) entry which is preliminary data.</text>
</comment>
<name>A0A0A0EZE9_9GAMM</name>
<organism evidence="4 5">
    <name type="scientific">Lysobacter daejeonensis GH1-9</name>
    <dbReference type="NCBI Taxonomy" id="1385517"/>
    <lineage>
        <taxon>Bacteria</taxon>
        <taxon>Pseudomonadati</taxon>
        <taxon>Pseudomonadota</taxon>
        <taxon>Gammaproteobacteria</taxon>
        <taxon>Lysobacterales</taxon>
        <taxon>Lysobacteraceae</taxon>
        <taxon>Aerolutibacter</taxon>
    </lineage>
</organism>
<dbReference type="Pfam" id="PF00483">
    <property type="entry name" value="NTP_transferase"/>
    <property type="match status" value="1"/>
</dbReference>
<dbReference type="SUPFAM" id="SSF53448">
    <property type="entry name" value="Nucleotide-diphospho-sugar transferases"/>
    <property type="match status" value="1"/>
</dbReference>
<evidence type="ECO:0000313" key="5">
    <source>
        <dbReference type="Proteomes" id="UP000029998"/>
    </source>
</evidence>
<keyword evidence="2 4" id="KW-0548">Nucleotidyltransferase</keyword>
<dbReference type="InterPro" id="IPR029044">
    <property type="entry name" value="Nucleotide-diphossugar_trans"/>
</dbReference>
<dbReference type="PANTHER" id="PTHR43584">
    <property type="entry name" value="NUCLEOTIDYL TRANSFERASE"/>
    <property type="match status" value="1"/>
</dbReference>
<dbReference type="STRING" id="1385517.N800_00990"/>
<dbReference type="GO" id="GO:0016779">
    <property type="term" value="F:nucleotidyltransferase activity"/>
    <property type="evidence" value="ECO:0007669"/>
    <property type="project" value="UniProtKB-KW"/>
</dbReference>
<evidence type="ECO:0000313" key="4">
    <source>
        <dbReference type="EMBL" id="KGM54527.1"/>
    </source>
</evidence>
<evidence type="ECO:0000256" key="2">
    <source>
        <dbReference type="ARBA" id="ARBA00022695"/>
    </source>
</evidence>
<dbReference type="Proteomes" id="UP000029998">
    <property type="component" value="Unassembled WGS sequence"/>
</dbReference>
<accession>A0A0A0EZE9</accession>
<feature type="domain" description="Nucleotidyl transferase" evidence="3">
    <location>
        <begin position="2"/>
        <end position="118"/>
    </location>
</feature>
<evidence type="ECO:0000256" key="1">
    <source>
        <dbReference type="ARBA" id="ARBA00022679"/>
    </source>
</evidence>
<sequence length="235" mass="25192">MKALILAAGLGERMRPLTNTTPKPLLRAGGKPLIAWHIEKLAAIGVRDIVVNTSWLAEQFPQVLGDGAGWGVRLHYSYEGPTPLETGGGIWHARTLLGDAPFIAVNGDIWTDFDFATLPREPAGDAHLVLVDNPVHHPIGDFALHSDTLASTGDAKLTFSGIGVYRSALFDDWRTTIGDAPGADETPPRFKLAPLLRRAMDAGRVSGCHHRGQWTDVGTPERLGQLDASLGLAAT</sequence>
<dbReference type="PANTHER" id="PTHR43584:SF8">
    <property type="entry name" value="N-ACETYLMURAMATE ALPHA-1-PHOSPHATE URIDYLYLTRANSFERASE"/>
    <property type="match status" value="1"/>
</dbReference>
<protein>
    <submittedName>
        <fullName evidence="4">Mannose-1-phosphate guanylyltransferase</fullName>
    </submittedName>
</protein>
<proteinExistence type="predicted"/>